<name>A0A5B7F7R8_PORTR</name>
<keyword evidence="3" id="KW-1185">Reference proteome</keyword>
<dbReference type="Proteomes" id="UP000324222">
    <property type="component" value="Unassembled WGS sequence"/>
</dbReference>
<feature type="region of interest" description="Disordered" evidence="1">
    <location>
        <begin position="1"/>
        <end position="73"/>
    </location>
</feature>
<evidence type="ECO:0000313" key="3">
    <source>
        <dbReference type="Proteomes" id="UP000324222"/>
    </source>
</evidence>
<organism evidence="2 3">
    <name type="scientific">Portunus trituberculatus</name>
    <name type="common">Swimming crab</name>
    <name type="synonym">Neptunus trituberculatus</name>
    <dbReference type="NCBI Taxonomy" id="210409"/>
    <lineage>
        <taxon>Eukaryota</taxon>
        <taxon>Metazoa</taxon>
        <taxon>Ecdysozoa</taxon>
        <taxon>Arthropoda</taxon>
        <taxon>Crustacea</taxon>
        <taxon>Multicrustacea</taxon>
        <taxon>Malacostraca</taxon>
        <taxon>Eumalacostraca</taxon>
        <taxon>Eucarida</taxon>
        <taxon>Decapoda</taxon>
        <taxon>Pleocyemata</taxon>
        <taxon>Brachyura</taxon>
        <taxon>Eubrachyura</taxon>
        <taxon>Portunoidea</taxon>
        <taxon>Portunidae</taxon>
        <taxon>Portuninae</taxon>
        <taxon>Portunus</taxon>
    </lineage>
</organism>
<reference evidence="2 3" key="1">
    <citation type="submission" date="2019-05" db="EMBL/GenBank/DDBJ databases">
        <title>Another draft genome of Portunus trituberculatus and its Hox gene families provides insights of decapod evolution.</title>
        <authorList>
            <person name="Jeong J.-H."/>
            <person name="Song I."/>
            <person name="Kim S."/>
            <person name="Choi T."/>
            <person name="Kim D."/>
            <person name="Ryu S."/>
            <person name="Kim W."/>
        </authorList>
    </citation>
    <scope>NUCLEOTIDE SEQUENCE [LARGE SCALE GENOMIC DNA]</scope>
    <source>
        <tissue evidence="2">Muscle</tissue>
    </source>
</reference>
<evidence type="ECO:0000256" key="1">
    <source>
        <dbReference type="SAM" id="MobiDB-lite"/>
    </source>
</evidence>
<evidence type="ECO:0000313" key="2">
    <source>
        <dbReference type="EMBL" id="MPC41615.1"/>
    </source>
</evidence>
<dbReference type="EMBL" id="VSRR010005128">
    <property type="protein sequence ID" value="MPC41615.1"/>
    <property type="molecule type" value="Genomic_DNA"/>
</dbReference>
<accession>A0A5B7F7R8</accession>
<dbReference type="AlphaFoldDB" id="A0A5B7F7R8"/>
<comment type="caution">
    <text evidence="2">The sequence shown here is derived from an EMBL/GenBank/DDBJ whole genome shotgun (WGS) entry which is preliminary data.</text>
</comment>
<gene>
    <name evidence="2" type="ORF">E2C01_035217</name>
</gene>
<proteinExistence type="predicted"/>
<protein>
    <submittedName>
        <fullName evidence="2">Uncharacterized protein</fullName>
    </submittedName>
</protein>
<sequence length="73" mass="8064">MKQGISPPALPEAFPRGTSSEQVASLALPPQQTTRSSYPPPPRLHHLYHGPLGSLQGDKSQVWRDPWPLVSRK</sequence>